<dbReference type="Gene3D" id="2.40.30.170">
    <property type="match status" value="1"/>
</dbReference>
<dbReference type="InterPro" id="IPR058647">
    <property type="entry name" value="BSH_CzcB-like"/>
</dbReference>
<evidence type="ECO:0000259" key="1">
    <source>
        <dbReference type="Pfam" id="PF25973"/>
    </source>
</evidence>
<protein>
    <submittedName>
        <fullName evidence="2">Efflux RND transporter periplasmic adaptor subunit</fullName>
    </submittedName>
</protein>
<dbReference type="AlphaFoldDB" id="A0A165HIC9"/>
<dbReference type="SUPFAM" id="SSF111369">
    <property type="entry name" value="HlyD-like secretion proteins"/>
    <property type="match status" value="2"/>
</dbReference>
<name>A0A165HIC9_9GAMM</name>
<dbReference type="PANTHER" id="PTHR30438:SF2">
    <property type="entry name" value="MEMBRANE PROTEIN"/>
    <property type="match status" value="1"/>
</dbReference>
<proteinExistence type="predicted"/>
<organism evidence="2 3">
    <name type="scientific">Wohlfahrtiimonas chitiniclastica</name>
    <dbReference type="NCBI Taxonomy" id="400946"/>
    <lineage>
        <taxon>Bacteria</taxon>
        <taxon>Pseudomonadati</taxon>
        <taxon>Pseudomonadota</taxon>
        <taxon>Gammaproteobacteria</taxon>
        <taxon>Cardiobacteriales</taxon>
        <taxon>Ignatzschineriaceae</taxon>
        <taxon>Wohlfahrtiimonas</taxon>
    </lineage>
</organism>
<evidence type="ECO:0000313" key="3">
    <source>
        <dbReference type="Proteomes" id="UP000680020"/>
    </source>
</evidence>
<accession>A0A165HIC9</accession>
<dbReference type="Proteomes" id="UP000680020">
    <property type="component" value="Unassembled WGS sequence"/>
</dbReference>
<dbReference type="Gene3D" id="2.40.50.100">
    <property type="match status" value="1"/>
</dbReference>
<dbReference type="GO" id="GO:0005886">
    <property type="term" value="C:plasma membrane"/>
    <property type="evidence" value="ECO:0007669"/>
    <property type="project" value="TreeGrafter"/>
</dbReference>
<dbReference type="RefSeq" id="WP_008316600.1">
    <property type="nucleotide sequence ID" value="NZ_CP115969.1"/>
</dbReference>
<comment type="caution">
    <text evidence="2">The sequence shown here is derived from an EMBL/GenBank/DDBJ whole genome shotgun (WGS) entry which is preliminary data.</text>
</comment>
<dbReference type="Gene3D" id="1.10.287.470">
    <property type="entry name" value="Helix hairpin bin"/>
    <property type="match status" value="1"/>
</dbReference>
<gene>
    <name evidence="2" type="ORF">J7561_08085</name>
</gene>
<dbReference type="EMBL" id="JAGIBU010000007">
    <property type="protein sequence ID" value="MBS7825160.1"/>
    <property type="molecule type" value="Genomic_DNA"/>
</dbReference>
<dbReference type="Pfam" id="PF25973">
    <property type="entry name" value="BSH_CzcB"/>
    <property type="match status" value="1"/>
</dbReference>
<dbReference type="GeneID" id="58264204"/>
<feature type="domain" description="CzcB-like barrel-sandwich hybrid" evidence="1">
    <location>
        <begin position="43"/>
        <end position="232"/>
    </location>
</feature>
<reference evidence="2" key="1">
    <citation type="submission" date="2021-03" db="EMBL/GenBank/DDBJ databases">
        <title>Identification and antibiotic profiling of Wohlfahrtiimonas chitiniclastica, an underestimated human pathogen.</title>
        <authorList>
            <person name="Kopf A."/>
            <person name="Bunk B."/>
            <person name="Coldewey S."/>
            <person name="Gunzer F."/>
            <person name="Riedel T."/>
            <person name="Schroettner P."/>
        </authorList>
    </citation>
    <scope>NUCLEOTIDE SEQUENCE</scope>
    <source>
        <strain evidence="2">DSM 100917</strain>
    </source>
</reference>
<evidence type="ECO:0000313" key="2">
    <source>
        <dbReference type="EMBL" id="MBS7825160.1"/>
    </source>
</evidence>
<sequence>MQKMTRTLLGLGALFIALVVVLYLVAHQQKEFVLQGEVEANRVDISVRVQGRAKEVFYDLGDNVKEGDTLVILENPAMIAQQITAEAQYNVAKANRDVAYSTRPEQIEIQKALLASAEDGVTLAKQSFDRVQKAIQKGGVSQQVFDEAKTSYEVALKDKLAAEASLQLAENGASIETKHLADAQVAQAKAALNQVNTDVDTLIVKATANGQVTAKVAEVGQLYNPGTPLYSLIDLTDMWVTFNIREDFLRAAKIGDVFEVEIPALKETVEVKITALNALGQYANWRATKATGEFDLRTFEVRAKPIKNIEALRPGMSVIAKWNTRKAQ</sequence>
<dbReference type="PANTHER" id="PTHR30438">
    <property type="entry name" value="36 KDA ANTIGEN-RELATED"/>
    <property type="match status" value="1"/>
</dbReference>